<evidence type="ECO:0000313" key="3">
    <source>
        <dbReference type="EMBL" id="CAA0828000.1"/>
    </source>
</evidence>
<protein>
    <submittedName>
        <fullName evidence="3">Uncharacterized protein</fullName>
    </submittedName>
</protein>
<accession>A0A9N7NE65</accession>
<feature type="region of interest" description="Disordered" evidence="1">
    <location>
        <begin position="38"/>
        <end position="59"/>
    </location>
</feature>
<evidence type="ECO:0000256" key="1">
    <source>
        <dbReference type="SAM" id="MobiDB-lite"/>
    </source>
</evidence>
<evidence type="ECO:0000313" key="4">
    <source>
        <dbReference type="Proteomes" id="UP001153555"/>
    </source>
</evidence>
<gene>
    <name evidence="3" type="ORF">SHERM_23695</name>
</gene>
<comment type="caution">
    <text evidence="3">The sequence shown here is derived from an EMBL/GenBank/DDBJ whole genome shotgun (WGS) entry which is preliminary data.</text>
</comment>
<proteinExistence type="predicted"/>
<keyword evidence="2" id="KW-0472">Membrane</keyword>
<dbReference type="Proteomes" id="UP001153555">
    <property type="component" value="Unassembled WGS sequence"/>
</dbReference>
<organism evidence="3 4">
    <name type="scientific">Striga hermonthica</name>
    <name type="common">Purple witchweed</name>
    <name type="synonym">Buchnera hermonthica</name>
    <dbReference type="NCBI Taxonomy" id="68872"/>
    <lineage>
        <taxon>Eukaryota</taxon>
        <taxon>Viridiplantae</taxon>
        <taxon>Streptophyta</taxon>
        <taxon>Embryophyta</taxon>
        <taxon>Tracheophyta</taxon>
        <taxon>Spermatophyta</taxon>
        <taxon>Magnoliopsida</taxon>
        <taxon>eudicotyledons</taxon>
        <taxon>Gunneridae</taxon>
        <taxon>Pentapetalae</taxon>
        <taxon>asterids</taxon>
        <taxon>lamiids</taxon>
        <taxon>Lamiales</taxon>
        <taxon>Orobanchaceae</taxon>
        <taxon>Buchnereae</taxon>
        <taxon>Striga</taxon>
    </lineage>
</organism>
<name>A0A9N7NE65_STRHE</name>
<dbReference type="EMBL" id="CACSLK010027752">
    <property type="protein sequence ID" value="CAA0828000.1"/>
    <property type="molecule type" value="Genomic_DNA"/>
</dbReference>
<keyword evidence="4" id="KW-1185">Reference proteome</keyword>
<dbReference type="AlphaFoldDB" id="A0A9N7NE65"/>
<feature type="region of interest" description="Disordered" evidence="1">
    <location>
        <begin position="92"/>
        <end position="114"/>
    </location>
</feature>
<keyword evidence="2" id="KW-0812">Transmembrane</keyword>
<feature type="non-terminal residue" evidence="3">
    <location>
        <position position="1"/>
    </location>
</feature>
<feature type="transmembrane region" description="Helical" evidence="2">
    <location>
        <begin position="16"/>
        <end position="37"/>
    </location>
</feature>
<evidence type="ECO:0000256" key="2">
    <source>
        <dbReference type="SAM" id="Phobius"/>
    </source>
</evidence>
<feature type="non-terminal residue" evidence="3">
    <location>
        <position position="114"/>
    </location>
</feature>
<keyword evidence="2" id="KW-1133">Transmembrane helix</keyword>
<sequence length="114" mass="12129">GIRPLSSSNLFSPQPFSFLQSLSLSLFLSFSIAAVAHRSWPSQRRPRPSPPSLSVASHVPPFSAGPVRVVSAVVDPFPIVFKSPVPPLPIAVASDPVDDHPHQASRALPTPGQH</sequence>
<reference evidence="3" key="1">
    <citation type="submission" date="2019-12" db="EMBL/GenBank/DDBJ databases">
        <authorList>
            <person name="Scholes J."/>
        </authorList>
    </citation>
    <scope>NUCLEOTIDE SEQUENCE</scope>
</reference>